<feature type="binding site" evidence="2">
    <location>
        <position position="83"/>
    </location>
    <ligand>
        <name>Cu cation</name>
        <dbReference type="ChEBI" id="CHEBI:23378"/>
    </ligand>
</feature>
<evidence type="ECO:0000256" key="1">
    <source>
        <dbReference type="ARBA" id="ARBA00010996"/>
    </source>
</evidence>
<proteinExistence type="inferred from homology"/>
<dbReference type="Gene3D" id="3.40.30.10">
    <property type="entry name" value="Glutaredoxin"/>
    <property type="match status" value="1"/>
</dbReference>
<accession>A0A9Q8U0W7</accession>
<feature type="disulfide bond" description="Redox-active" evidence="3">
    <location>
        <begin position="83"/>
        <end position="87"/>
    </location>
</feature>
<gene>
    <name evidence="4" type="ORF">M9B40_00130</name>
</gene>
<dbReference type="InterPro" id="IPR003782">
    <property type="entry name" value="SCO1/SenC"/>
</dbReference>
<dbReference type="Proteomes" id="UP001056381">
    <property type="component" value="Chromosome"/>
</dbReference>
<comment type="similarity">
    <text evidence="1">Belongs to the SCO1/2 family.</text>
</comment>
<evidence type="ECO:0000256" key="3">
    <source>
        <dbReference type="PIRSR" id="PIRSR603782-2"/>
    </source>
</evidence>
<sequence>MSKNKLTILLFAIVIALTSYSFWRISIPRVLSIEEMKVNGFYKYGDSQEVREFELKDHNNNIFTKKNLKNHDINFIYFGYTTCPTECPVMMSVMRQLFEKIDTDDIAFYLISFDPEVDTIDRLKRYVTAFNEDFIGVSGEQSEVLKLGYQLGIEKLEPMQNHMSQRVISHTNHLVLVDDNANIMGIFKGPFDSRAMSLVTKSLLQTN</sequence>
<keyword evidence="2" id="KW-0479">Metal-binding</keyword>
<evidence type="ECO:0000256" key="2">
    <source>
        <dbReference type="PIRSR" id="PIRSR603782-1"/>
    </source>
</evidence>
<dbReference type="PANTHER" id="PTHR12151">
    <property type="entry name" value="ELECTRON TRANSPORT PROTIN SCO1/SENC FAMILY MEMBER"/>
    <property type="match status" value="1"/>
</dbReference>
<keyword evidence="2" id="KW-0186">Copper</keyword>
<feature type="binding site" evidence="2">
    <location>
        <position position="170"/>
    </location>
    <ligand>
        <name>Cu cation</name>
        <dbReference type="ChEBI" id="CHEBI:23378"/>
    </ligand>
</feature>
<evidence type="ECO:0000313" key="5">
    <source>
        <dbReference type="Proteomes" id="UP001056381"/>
    </source>
</evidence>
<dbReference type="EMBL" id="CP097966">
    <property type="protein sequence ID" value="URQ63208.1"/>
    <property type="molecule type" value="Genomic_DNA"/>
</dbReference>
<evidence type="ECO:0000313" key="4">
    <source>
        <dbReference type="EMBL" id="URQ63208.1"/>
    </source>
</evidence>
<feature type="binding site" evidence="2">
    <location>
        <position position="87"/>
    </location>
    <ligand>
        <name>Cu cation</name>
        <dbReference type="ChEBI" id="CHEBI:23378"/>
    </ligand>
</feature>
<dbReference type="Pfam" id="PF02630">
    <property type="entry name" value="SCO1-SenC"/>
    <property type="match status" value="1"/>
</dbReference>
<keyword evidence="5" id="KW-1185">Reference proteome</keyword>
<organism evidence="4 5">
    <name type="scientific">SAR86 cluster bacterium</name>
    <dbReference type="NCBI Taxonomy" id="2030880"/>
    <lineage>
        <taxon>Bacteria</taxon>
        <taxon>Pseudomonadati</taxon>
        <taxon>Pseudomonadota</taxon>
        <taxon>Gammaproteobacteria</taxon>
        <taxon>SAR86 cluster</taxon>
    </lineage>
</organism>
<reference evidence="4" key="1">
    <citation type="submission" date="2022-05" db="EMBL/GenBank/DDBJ databases">
        <title>Single-amplified genomics reveal most streamlined microbe among free-living bacteria.</title>
        <authorList>
            <person name="Roda-Garcia J."/>
            <person name="Haro-Moreno J.M."/>
            <person name="Rodriguez-Valera F."/>
            <person name="Almagro-Moreno S."/>
            <person name="Lopez-Perez M."/>
        </authorList>
    </citation>
    <scope>NUCLEOTIDE SEQUENCE</scope>
    <source>
        <strain evidence="4">TMED112-D2-2</strain>
    </source>
</reference>
<dbReference type="CDD" id="cd02968">
    <property type="entry name" value="SCO"/>
    <property type="match status" value="1"/>
</dbReference>
<dbReference type="SUPFAM" id="SSF52833">
    <property type="entry name" value="Thioredoxin-like"/>
    <property type="match status" value="1"/>
</dbReference>
<dbReference type="PANTHER" id="PTHR12151:SF25">
    <property type="entry name" value="LINALOOL DEHYDRATASE_ISOMERASE DOMAIN-CONTAINING PROTEIN"/>
    <property type="match status" value="1"/>
</dbReference>
<dbReference type="GO" id="GO:0046872">
    <property type="term" value="F:metal ion binding"/>
    <property type="evidence" value="ECO:0007669"/>
    <property type="project" value="UniProtKB-KW"/>
</dbReference>
<name>A0A9Q8U0W7_9GAMM</name>
<protein>
    <submittedName>
        <fullName evidence="4">SCO family protein</fullName>
    </submittedName>
</protein>
<keyword evidence="3" id="KW-1015">Disulfide bond</keyword>
<dbReference type="AlphaFoldDB" id="A0A9Q8U0W7"/>
<dbReference type="InterPro" id="IPR036249">
    <property type="entry name" value="Thioredoxin-like_sf"/>
</dbReference>